<dbReference type="RefSeq" id="WP_208754704.1">
    <property type="nucleotide sequence ID" value="NZ_LT669839.1"/>
</dbReference>
<organism evidence="1 2">
    <name type="scientific">[Clostridium] ultunense Esp</name>
    <dbReference type="NCBI Taxonomy" id="1288971"/>
    <lineage>
        <taxon>Bacteria</taxon>
        <taxon>Bacillati</taxon>
        <taxon>Bacillota</taxon>
        <taxon>Tissierellia</taxon>
        <taxon>Tissierellales</taxon>
        <taxon>Tepidimicrobiaceae</taxon>
        <taxon>Schnuerera</taxon>
    </lineage>
</organism>
<keyword evidence="2" id="KW-1185">Reference proteome</keyword>
<evidence type="ECO:0000313" key="1">
    <source>
        <dbReference type="EMBL" id="SHD76880.1"/>
    </source>
</evidence>
<sequence length="87" mass="10405">MPVSAKQLNFTDISTEFDKFYNKNQNNLLGLLDQFINISDFIPFSFYQKYYSHFGRKRNFSLESMINAFILKNILFSSFYRSIDFIT</sequence>
<gene>
    <name evidence="1" type="ORF">CUESP1_1516</name>
</gene>
<name>A0A1M4PN38_9FIRM</name>
<evidence type="ECO:0008006" key="3">
    <source>
        <dbReference type="Google" id="ProtNLM"/>
    </source>
</evidence>
<dbReference type="AlphaFoldDB" id="A0A1M4PN38"/>
<proteinExistence type="predicted"/>
<protein>
    <recommendedName>
        <fullName evidence="3">Transposase</fullName>
    </recommendedName>
</protein>
<evidence type="ECO:0000313" key="2">
    <source>
        <dbReference type="Proteomes" id="UP000245423"/>
    </source>
</evidence>
<dbReference type="Proteomes" id="UP000245423">
    <property type="component" value="Chromosome 1"/>
</dbReference>
<dbReference type="EMBL" id="LT669839">
    <property type="protein sequence ID" value="SHD76880.1"/>
    <property type="molecule type" value="Genomic_DNA"/>
</dbReference>
<reference evidence="1 2" key="1">
    <citation type="submission" date="2016-11" db="EMBL/GenBank/DDBJ databases">
        <authorList>
            <person name="Manzoor S."/>
        </authorList>
    </citation>
    <scope>NUCLEOTIDE SEQUENCE [LARGE SCALE GENOMIC DNA]</scope>
    <source>
        <strain evidence="1">Clostridium ultunense strain Esp</strain>
    </source>
</reference>
<accession>A0A1M4PN38</accession>